<sequence length="67" mass="6885">MPAWLASNGSTVLAALVILVLVCISIRQFIKNKGKSGCGHCGGCCSHCSGGCGQSVFGNADEEKKEL</sequence>
<gene>
    <name evidence="2" type="ORF">ABFV83_04615</name>
</gene>
<reference evidence="2" key="1">
    <citation type="submission" date="2024-06" db="EMBL/GenBank/DDBJ databases">
        <title>Lacrimispora cavernae sp. nov., a novel anaerobe isolated from bat guano pile inside a cave.</title>
        <authorList>
            <person name="Miller S.L."/>
            <person name="Lu N."/>
            <person name="King J."/>
            <person name="Sankaranarayanan K."/>
            <person name="Lawson P.A."/>
        </authorList>
    </citation>
    <scope>NUCLEOTIDE SEQUENCE</scope>
    <source>
        <strain evidence="2">BS-2</strain>
    </source>
</reference>
<name>A0AAU7PS92_9FIRM</name>
<accession>A0AAU7PS92</accession>
<dbReference type="AlphaFoldDB" id="A0AAU7PS92"/>
<keyword evidence="1" id="KW-0812">Transmembrane</keyword>
<keyword evidence="1" id="KW-0472">Membrane</keyword>
<proteinExistence type="predicted"/>
<feature type="transmembrane region" description="Helical" evidence="1">
    <location>
        <begin position="12"/>
        <end position="30"/>
    </location>
</feature>
<evidence type="ECO:0000313" key="2">
    <source>
        <dbReference type="EMBL" id="XBS55090.1"/>
    </source>
</evidence>
<protein>
    <submittedName>
        <fullName evidence="2">FeoB-associated Cys-rich membrane protein</fullName>
    </submittedName>
</protein>
<dbReference type="EMBL" id="CP157940">
    <property type="protein sequence ID" value="XBS55090.1"/>
    <property type="molecule type" value="Genomic_DNA"/>
</dbReference>
<keyword evidence="1" id="KW-1133">Transmembrane helix</keyword>
<dbReference type="RefSeq" id="WP_349947774.1">
    <property type="nucleotide sequence ID" value="NZ_CP157940.1"/>
</dbReference>
<evidence type="ECO:0000256" key="1">
    <source>
        <dbReference type="SAM" id="Phobius"/>
    </source>
</evidence>
<organism evidence="2">
    <name type="scientific">Lacrimispora sp. BS-2</name>
    <dbReference type="NCBI Taxonomy" id="3151850"/>
    <lineage>
        <taxon>Bacteria</taxon>
        <taxon>Bacillati</taxon>
        <taxon>Bacillota</taxon>
        <taxon>Clostridia</taxon>
        <taxon>Lachnospirales</taxon>
        <taxon>Lachnospiraceae</taxon>
        <taxon>Lacrimispora</taxon>
    </lineage>
</organism>